<evidence type="ECO:0000313" key="1">
    <source>
        <dbReference type="EMBL" id="KAK6625561.1"/>
    </source>
</evidence>
<dbReference type="AlphaFoldDB" id="A0AAN8PA69"/>
<reference evidence="1 2" key="1">
    <citation type="submission" date="2023-10" db="EMBL/GenBank/DDBJ databases">
        <title>Genomes of two closely related lineages of the louse Polyplax serrata with different host specificities.</title>
        <authorList>
            <person name="Martinu J."/>
            <person name="Tarabai H."/>
            <person name="Stefka J."/>
            <person name="Hypsa V."/>
        </authorList>
    </citation>
    <scope>NUCLEOTIDE SEQUENCE [LARGE SCALE GENOMIC DNA]</scope>
    <source>
        <strain evidence="1">HR10_N</strain>
    </source>
</reference>
<proteinExistence type="predicted"/>
<gene>
    <name evidence="1" type="ORF">RUM43_005860</name>
</gene>
<accession>A0AAN8PA69</accession>
<evidence type="ECO:0000313" key="2">
    <source>
        <dbReference type="Proteomes" id="UP001372834"/>
    </source>
</evidence>
<name>A0AAN8PA69_POLSC</name>
<dbReference type="Proteomes" id="UP001372834">
    <property type="component" value="Unassembled WGS sequence"/>
</dbReference>
<comment type="caution">
    <text evidence="1">The sequence shown here is derived from an EMBL/GenBank/DDBJ whole genome shotgun (WGS) entry which is preliminary data.</text>
</comment>
<protein>
    <submittedName>
        <fullName evidence="1">Uncharacterized protein</fullName>
    </submittedName>
</protein>
<dbReference type="EMBL" id="JAWJWE010000037">
    <property type="protein sequence ID" value="KAK6625561.1"/>
    <property type="molecule type" value="Genomic_DNA"/>
</dbReference>
<organism evidence="1 2">
    <name type="scientific">Polyplax serrata</name>
    <name type="common">Common mouse louse</name>
    <dbReference type="NCBI Taxonomy" id="468196"/>
    <lineage>
        <taxon>Eukaryota</taxon>
        <taxon>Metazoa</taxon>
        <taxon>Ecdysozoa</taxon>
        <taxon>Arthropoda</taxon>
        <taxon>Hexapoda</taxon>
        <taxon>Insecta</taxon>
        <taxon>Pterygota</taxon>
        <taxon>Neoptera</taxon>
        <taxon>Paraneoptera</taxon>
        <taxon>Psocodea</taxon>
        <taxon>Troctomorpha</taxon>
        <taxon>Phthiraptera</taxon>
        <taxon>Anoplura</taxon>
        <taxon>Polyplacidae</taxon>
        <taxon>Polyplax</taxon>
    </lineage>
</organism>
<sequence>MAIWARVTVTYRAQRSAGTCLTGPEKCRLKRKGKKPTGLVIAEIFDVRYPWGPKIVQFLNCILVSNEFMSLEAETVATLERTTEPWKCLESLGIGNIETLEITLGSVEAMGIVTGRNHFSIIIGSWRYGNFHRGSNRSAVSDCRSYSGSAVSEKADEEKF</sequence>